<feature type="non-terminal residue" evidence="2">
    <location>
        <position position="1"/>
    </location>
</feature>
<feature type="domain" description="F-box/LRR-repeat protein 15/At3g58940/PEG3-like LRR" evidence="1">
    <location>
        <begin position="36"/>
        <end position="191"/>
    </location>
</feature>
<gene>
    <name evidence="2" type="ORF">EUTSA_v10028128mg</name>
</gene>
<sequence>SASLWEFVDKNLPLHRAPVIESLRLDLYFVEPENIKRWVEISVSRNVRELEVSYNSNTKNTFPGSFYTCASLVILKLRFVNVMDVPSTGCLLSLKTLDLEHVKYHQESLQRLLSMCPVLEELSVNLGDANYDTVREFTIIVPSLRSLSFLTPNYWPLDGYVIDTPSLEYFKLEDWNDREHYAEIRNMPKLKEAYVDVVSFDLKSLIRSITSIKRLTICSEFLQTYEC</sequence>
<evidence type="ECO:0000259" key="1">
    <source>
        <dbReference type="Pfam" id="PF24758"/>
    </source>
</evidence>
<dbReference type="PANTHER" id="PTHR31900">
    <property type="entry name" value="F-BOX/RNI SUPERFAMILY PROTEIN-RELATED"/>
    <property type="match status" value="1"/>
</dbReference>
<organism evidence="2 3">
    <name type="scientific">Eutrema salsugineum</name>
    <name type="common">Saltwater cress</name>
    <name type="synonym">Sisymbrium salsugineum</name>
    <dbReference type="NCBI Taxonomy" id="72664"/>
    <lineage>
        <taxon>Eukaryota</taxon>
        <taxon>Viridiplantae</taxon>
        <taxon>Streptophyta</taxon>
        <taxon>Embryophyta</taxon>
        <taxon>Tracheophyta</taxon>
        <taxon>Spermatophyta</taxon>
        <taxon>Magnoliopsida</taxon>
        <taxon>eudicotyledons</taxon>
        <taxon>Gunneridae</taxon>
        <taxon>Pentapetalae</taxon>
        <taxon>rosids</taxon>
        <taxon>malvids</taxon>
        <taxon>Brassicales</taxon>
        <taxon>Brassicaceae</taxon>
        <taxon>Eutremeae</taxon>
        <taxon>Eutrema</taxon>
    </lineage>
</organism>
<dbReference type="AlphaFoldDB" id="V4M492"/>
<keyword evidence="3" id="KW-1185">Reference proteome</keyword>
<dbReference type="InterPro" id="IPR032675">
    <property type="entry name" value="LRR_dom_sf"/>
</dbReference>
<dbReference type="Gene3D" id="3.80.10.10">
    <property type="entry name" value="Ribonuclease Inhibitor"/>
    <property type="match status" value="1"/>
</dbReference>
<dbReference type="Gramene" id="ESQ47063">
    <property type="protein sequence ID" value="ESQ47063"/>
    <property type="gene ID" value="EUTSA_v10028128mg"/>
</dbReference>
<protein>
    <recommendedName>
        <fullName evidence="1">F-box/LRR-repeat protein 15/At3g58940/PEG3-like LRR domain-containing protein</fullName>
    </recommendedName>
</protein>
<accession>V4M492</accession>
<dbReference type="PANTHER" id="PTHR31900:SF28">
    <property type="entry name" value="FBD DOMAIN-CONTAINING PROTEIN"/>
    <property type="match status" value="1"/>
</dbReference>
<reference evidence="2 3" key="1">
    <citation type="journal article" date="2013" name="Front. Plant Sci.">
        <title>The Reference Genome of the Halophytic Plant Eutrema salsugineum.</title>
        <authorList>
            <person name="Yang R."/>
            <person name="Jarvis D.E."/>
            <person name="Chen H."/>
            <person name="Beilstein M.A."/>
            <person name="Grimwood J."/>
            <person name="Jenkins J."/>
            <person name="Shu S."/>
            <person name="Prochnik S."/>
            <person name="Xin M."/>
            <person name="Ma C."/>
            <person name="Schmutz J."/>
            <person name="Wing R.A."/>
            <person name="Mitchell-Olds T."/>
            <person name="Schumaker K.S."/>
            <person name="Wang X."/>
        </authorList>
    </citation>
    <scope>NUCLEOTIDE SEQUENCE [LARGE SCALE GENOMIC DNA]</scope>
</reference>
<dbReference type="InterPro" id="IPR050232">
    <property type="entry name" value="FBL13/AtMIF1-like"/>
</dbReference>
<dbReference type="KEGG" id="eus:EUTSA_v10028128mg"/>
<dbReference type="OMA" id="HYAEIRN"/>
<dbReference type="SUPFAM" id="SSF52058">
    <property type="entry name" value="L domain-like"/>
    <property type="match status" value="1"/>
</dbReference>
<dbReference type="EMBL" id="KI517416">
    <property type="protein sequence ID" value="ESQ47063.1"/>
    <property type="molecule type" value="Genomic_DNA"/>
</dbReference>
<dbReference type="Proteomes" id="UP000030689">
    <property type="component" value="Unassembled WGS sequence"/>
</dbReference>
<proteinExistence type="predicted"/>
<name>V4M492_EUTSA</name>
<evidence type="ECO:0000313" key="2">
    <source>
        <dbReference type="EMBL" id="ESQ47063.1"/>
    </source>
</evidence>
<dbReference type="InterPro" id="IPR055411">
    <property type="entry name" value="LRR_FXL15/At3g58940/PEG3-like"/>
</dbReference>
<dbReference type="Pfam" id="PF24758">
    <property type="entry name" value="LRR_At5g56370"/>
    <property type="match status" value="1"/>
</dbReference>
<evidence type="ECO:0000313" key="3">
    <source>
        <dbReference type="Proteomes" id="UP000030689"/>
    </source>
</evidence>